<evidence type="ECO:0000313" key="3">
    <source>
        <dbReference type="Proteomes" id="UP001139721"/>
    </source>
</evidence>
<organism evidence="2 3">
    <name type="scientific">Legionella maioricensis</name>
    <dbReference type="NCBI Taxonomy" id="2896528"/>
    <lineage>
        <taxon>Bacteria</taxon>
        <taxon>Pseudomonadati</taxon>
        <taxon>Pseudomonadota</taxon>
        <taxon>Gammaproteobacteria</taxon>
        <taxon>Legionellales</taxon>
        <taxon>Legionellaceae</taxon>
        <taxon>Legionella</taxon>
    </lineage>
</organism>
<name>A0A9X2D2I3_9GAMM</name>
<dbReference type="SUPFAM" id="SSF53335">
    <property type="entry name" value="S-adenosyl-L-methionine-dependent methyltransferases"/>
    <property type="match status" value="1"/>
</dbReference>
<dbReference type="GO" id="GO:0032259">
    <property type="term" value="P:methylation"/>
    <property type="evidence" value="ECO:0007669"/>
    <property type="project" value="UniProtKB-KW"/>
</dbReference>
<dbReference type="CDD" id="cd02440">
    <property type="entry name" value="AdoMet_MTases"/>
    <property type="match status" value="1"/>
</dbReference>
<sequence>MIDLCKHRFPKEQWLLADMRTLNLQEQFHVVMAWHSFFHLPHEDQRLTLKILANRVKPKGLLVFTSGPEYDEVWGDNGGQELYHASLSAEEYKQILADNHFKILTHKIRDPNCGEATVWVAQKNSL</sequence>
<reference evidence="2" key="1">
    <citation type="submission" date="2021-11" db="EMBL/GenBank/DDBJ databases">
        <title>Legionella maioricencis sp. nov., a new species isolated from hot water samples in Mallorca.</title>
        <authorList>
            <person name="Crespi S."/>
            <person name="Drasar V."/>
            <person name="Salva-Serra F."/>
            <person name="Jaen-Luchoro D."/>
            <person name="Pineiro-Iglesias B."/>
            <person name="Aliaga F."/>
            <person name="Fernandez-Juarez V."/>
            <person name="Coll G."/>
            <person name="Moore E.R.B."/>
            <person name="Bennasar-Figueras A."/>
        </authorList>
    </citation>
    <scope>NUCLEOTIDE SEQUENCE</scope>
    <source>
        <strain evidence="2">HCPI-6</strain>
    </source>
</reference>
<dbReference type="InterPro" id="IPR013216">
    <property type="entry name" value="Methyltransf_11"/>
</dbReference>
<keyword evidence="2" id="KW-0808">Transferase</keyword>
<evidence type="ECO:0000313" key="2">
    <source>
        <dbReference type="EMBL" id="MCL9685067.1"/>
    </source>
</evidence>
<protein>
    <submittedName>
        <fullName evidence="2">Class I SAM-dependent methyltransferase</fullName>
    </submittedName>
</protein>
<proteinExistence type="predicted"/>
<dbReference type="Gene3D" id="3.40.50.150">
    <property type="entry name" value="Vaccinia Virus protein VP39"/>
    <property type="match status" value="1"/>
</dbReference>
<comment type="caution">
    <text evidence="2">The sequence shown here is derived from an EMBL/GenBank/DDBJ whole genome shotgun (WGS) entry which is preliminary data.</text>
</comment>
<keyword evidence="2" id="KW-0489">Methyltransferase</keyword>
<gene>
    <name evidence="2" type="ORF">LOX96_13245</name>
</gene>
<dbReference type="Pfam" id="PF08241">
    <property type="entry name" value="Methyltransf_11"/>
    <property type="match status" value="1"/>
</dbReference>
<dbReference type="AlphaFoldDB" id="A0A9X2D2I3"/>
<dbReference type="InterPro" id="IPR029063">
    <property type="entry name" value="SAM-dependent_MTases_sf"/>
</dbReference>
<dbReference type="Proteomes" id="UP001139721">
    <property type="component" value="Unassembled WGS sequence"/>
</dbReference>
<dbReference type="EMBL" id="JAJKBJ010000018">
    <property type="protein sequence ID" value="MCL9685067.1"/>
    <property type="molecule type" value="Genomic_DNA"/>
</dbReference>
<evidence type="ECO:0000259" key="1">
    <source>
        <dbReference type="Pfam" id="PF08241"/>
    </source>
</evidence>
<keyword evidence="3" id="KW-1185">Reference proteome</keyword>
<feature type="domain" description="Methyltransferase type 11" evidence="1">
    <location>
        <begin position="1"/>
        <end position="64"/>
    </location>
</feature>
<accession>A0A9X2D2I3</accession>
<dbReference type="GO" id="GO:0008757">
    <property type="term" value="F:S-adenosylmethionine-dependent methyltransferase activity"/>
    <property type="evidence" value="ECO:0007669"/>
    <property type="project" value="InterPro"/>
</dbReference>
<dbReference type="RefSeq" id="WP_250422580.1">
    <property type="nucleotide sequence ID" value="NZ_JAJKBJ010000018.1"/>
</dbReference>